<comment type="caution">
    <text evidence="3">The sequence shown here is derived from an EMBL/GenBank/DDBJ whole genome shotgun (WGS) entry which is preliminary data.</text>
</comment>
<organism evidence="3 4">
    <name type="scientific">Microbacterium binotii</name>
    <dbReference type="NCBI Taxonomy" id="462710"/>
    <lineage>
        <taxon>Bacteria</taxon>
        <taxon>Bacillati</taxon>
        <taxon>Actinomycetota</taxon>
        <taxon>Actinomycetes</taxon>
        <taxon>Micrococcales</taxon>
        <taxon>Microbacteriaceae</taxon>
        <taxon>Microbacterium</taxon>
    </lineage>
</organism>
<dbReference type="PANTHER" id="PTHR19353:SF19">
    <property type="entry name" value="DELTA(5) FATTY ACID DESATURASE C-RELATED"/>
    <property type="match status" value="1"/>
</dbReference>
<dbReference type="Pfam" id="PF00487">
    <property type="entry name" value="FA_desaturase"/>
    <property type="match status" value="1"/>
</dbReference>
<keyword evidence="1" id="KW-0472">Membrane</keyword>
<sequence>MWARLAWATGFGIRRSLAPTAEDGRPTGRASLISATLASPHATLGPIRQTYARKEDFPPITRAYSQVSEVVRETGLLRRAPWFYALVGAGLALAFGGAVTGFILLGDSWFQLLIAAALGVIFTQVAFLGHEAAHRQILATGPANDRLARVLIGLVGTSYSWWDSKHSRHHANPNRVGKDPDIEVDTISFLDEDAASARGLRRLITRKQGWFFFPLLTLEGLNLHFLSVKHLLSRGPIAGRGTELALIGARFAVIFAAVFLMLPLGMAFAFLGVMFAVFGVYMGASFAPNHKGMPVIAPDAKLDFFSKQVRTSRNIRGGWWATALMGGLNYQVEHHLFPSMARPYLAKTREIVRDFCSANDVPYTETSLVRSYAIVIEYLNRVGLAASDPFDCPVTAQYRRV</sequence>
<evidence type="ECO:0000313" key="4">
    <source>
        <dbReference type="Proteomes" id="UP001500274"/>
    </source>
</evidence>
<feature type="transmembrane region" description="Helical" evidence="1">
    <location>
        <begin position="109"/>
        <end position="128"/>
    </location>
</feature>
<keyword evidence="1" id="KW-1133">Transmembrane helix</keyword>
<dbReference type="CDD" id="cd03506">
    <property type="entry name" value="Delta6-FADS-like"/>
    <property type="match status" value="1"/>
</dbReference>
<dbReference type="PIRSF" id="PIRSF015921">
    <property type="entry name" value="FA_sphinglp_des"/>
    <property type="match status" value="1"/>
</dbReference>
<dbReference type="PANTHER" id="PTHR19353">
    <property type="entry name" value="FATTY ACID DESATURASE 2"/>
    <property type="match status" value="1"/>
</dbReference>
<feature type="transmembrane region" description="Helical" evidence="1">
    <location>
        <begin position="210"/>
        <end position="232"/>
    </location>
</feature>
<feature type="domain" description="Fatty acid desaturase" evidence="2">
    <location>
        <begin position="108"/>
        <end position="366"/>
    </location>
</feature>
<dbReference type="InterPro" id="IPR012171">
    <property type="entry name" value="Fatty_acid_desaturase"/>
</dbReference>
<feature type="transmembrane region" description="Helical" evidence="1">
    <location>
        <begin position="252"/>
        <end position="281"/>
    </location>
</feature>
<keyword evidence="1" id="KW-0812">Transmembrane</keyword>
<accession>A0ABN3PL70</accession>
<keyword evidence="4" id="KW-1185">Reference proteome</keyword>
<dbReference type="EMBL" id="BAAARI010000017">
    <property type="protein sequence ID" value="GAA2587229.1"/>
    <property type="molecule type" value="Genomic_DNA"/>
</dbReference>
<dbReference type="RefSeq" id="WP_425561459.1">
    <property type="nucleotide sequence ID" value="NZ_BAAARI010000017.1"/>
</dbReference>
<protein>
    <submittedName>
        <fullName evidence="3">Acyl-CoA desaturase</fullName>
    </submittedName>
</protein>
<reference evidence="3 4" key="1">
    <citation type="journal article" date="2019" name="Int. J. Syst. Evol. Microbiol.">
        <title>The Global Catalogue of Microorganisms (GCM) 10K type strain sequencing project: providing services to taxonomists for standard genome sequencing and annotation.</title>
        <authorList>
            <consortium name="The Broad Institute Genomics Platform"/>
            <consortium name="The Broad Institute Genome Sequencing Center for Infectious Disease"/>
            <person name="Wu L."/>
            <person name="Ma J."/>
        </authorList>
    </citation>
    <scope>NUCLEOTIDE SEQUENCE [LARGE SCALE GENOMIC DNA]</scope>
    <source>
        <strain evidence="3 4">JCM 16365</strain>
    </source>
</reference>
<evidence type="ECO:0000256" key="1">
    <source>
        <dbReference type="SAM" id="Phobius"/>
    </source>
</evidence>
<proteinExistence type="predicted"/>
<name>A0ABN3PL70_9MICO</name>
<dbReference type="Proteomes" id="UP001500274">
    <property type="component" value="Unassembled WGS sequence"/>
</dbReference>
<evidence type="ECO:0000259" key="2">
    <source>
        <dbReference type="Pfam" id="PF00487"/>
    </source>
</evidence>
<gene>
    <name evidence="3" type="ORF">GCM10009862_27850</name>
</gene>
<feature type="transmembrane region" description="Helical" evidence="1">
    <location>
        <begin position="82"/>
        <end position="103"/>
    </location>
</feature>
<evidence type="ECO:0000313" key="3">
    <source>
        <dbReference type="EMBL" id="GAA2587229.1"/>
    </source>
</evidence>
<dbReference type="InterPro" id="IPR005804">
    <property type="entry name" value="FA_desaturase_dom"/>
</dbReference>